<evidence type="ECO:0000259" key="5">
    <source>
        <dbReference type="Pfam" id="PF01556"/>
    </source>
</evidence>
<reference evidence="7" key="2">
    <citation type="submission" date="2024-04" db="EMBL/GenBank/DDBJ databases">
        <authorList>
            <person name="Chen Y."/>
            <person name="Shah S."/>
            <person name="Dougan E. K."/>
            <person name="Thang M."/>
            <person name="Chan C."/>
        </authorList>
    </citation>
    <scope>NUCLEOTIDE SEQUENCE [LARGE SCALE GENOMIC DNA]</scope>
</reference>
<dbReference type="Proteomes" id="UP001152797">
    <property type="component" value="Unassembled WGS sequence"/>
</dbReference>
<evidence type="ECO:0000256" key="4">
    <source>
        <dbReference type="ARBA" id="ARBA00022833"/>
    </source>
</evidence>
<evidence type="ECO:0000313" key="9">
    <source>
        <dbReference type="Proteomes" id="UP001152797"/>
    </source>
</evidence>
<gene>
    <name evidence="6" type="ORF">C1SCF055_LOCUS29787</name>
</gene>
<dbReference type="InterPro" id="IPR008971">
    <property type="entry name" value="HSP40/DnaJ_pept-bd"/>
</dbReference>
<dbReference type="GO" id="GO:0030544">
    <property type="term" value="F:Hsp70 protein binding"/>
    <property type="evidence" value="ECO:0007669"/>
    <property type="project" value="InterPro"/>
</dbReference>
<evidence type="ECO:0000256" key="3">
    <source>
        <dbReference type="ARBA" id="ARBA00022771"/>
    </source>
</evidence>
<keyword evidence="9" id="KW-1185">Reference proteome</keyword>
<dbReference type="SUPFAM" id="SSF49493">
    <property type="entry name" value="HSP40/DnaJ peptide-binding domain"/>
    <property type="match status" value="1"/>
</dbReference>
<keyword evidence="4" id="KW-0862">Zinc</keyword>
<dbReference type="GO" id="GO:0051082">
    <property type="term" value="F:unfolded protein binding"/>
    <property type="evidence" value="ECO:0007669"/>
    <property type="project" value="InterPro"/>
</dbReference>
<evidence type="ECO:0000256" key="2">
    <source>
        <dbReference type="ARBA" id="ARBA00022737"/>
    </source>
</evidence>
<comment type="caution">
    <text evidence="6">The sequence shown here is derived from an EMBL/GenBank/DDBJ whole genome shotgun (WGS) entry which is preliminary data.</text>
</comment>
<dbReference type="GO" id="GO:0008270">
    <property type="term" value="F:zinc ion binding"/>
    <property type="evidence" value="ECO:0007669"/>
    <property type="project" value="UniProtKB-KW"/>
</dbReference>
<dbReference type="InterPro" id="IPR002939">
    <property type="entry name" value="DnaJ_C"/>
</dbReference>
<evidence type="ECO:0000313" key="7">
    <source>
        <dbReference type="EMBL" id="CAL1157339.1"/>
    </source>
</evidence>
<feature type="domain" description="Chaperone DnaJ C-terminal" evidence="5">
    <location>
        <begin position="51"/>
        <end position="139"/>
    </location>
</feature>
<dbReference type="EMBL" id="CAMXCT020003339">
    <property type="protein sequence ID" value="CAL1157339.1"/>
    <property type="molecule type" value="Genomic_DNA"/>
</dbReference>
<evidence type="ECO:0000313" key="8">
    <source>
        <dbReference type="EMBL" id="CAL4791276.1"/>
    </source>
</evidence>
<dbReference type="AlphaFoldDB" id="A0A9P1D522"/>
<dbReference type="InterPro" id="IPR044713">
    <property type="entry name" value="DNJA1/2-like"/>
</dbReference>
<feature type="non-terminal residue" evidence="6">
    <location>
        <position position="508"/>
    </location>
</feature>
<evidence type="ECO:0000256" key="1">
    <source>
        <dbReference type="ARBA" id="ARBA00022723"/>
    </source>
</evidence>
<evidence type="ECO:0000313" key="6">
    <source>
        <dbReference type="EMBL" id="CAI4003964.1"/>
    </source>
</evidence>
<protein>
    <submittedName>
        <fullName evidence="8">DnaJ-like subfamily A member 4</fullName>
    </submittedName>
</protein>
<dbReference type="OrthoDB" id="443936at2759"/>
<proteinExistence type="predicted"/>
<reference evidence="6" key="1">
    <citation type="submission" date="2022-10" db="EMBL/GenBank/DDBJ databases">
        <authorList>
            <person name="Chen Y."/>
            <person name="Dougan E. K."/>
            <person name="Chan C."/>
            <person name="Rhodes N."/>
            <person name="Thang M."/>
        </authorList>
    </citation>
    <scope>NUCLEOTIDE SEQUENCE</scope>
</reference>
<dbReference type="PANTHER" id="PTHR43888">
    <property type="entry name" value="DNAJ-LIKE-2, ISOFORM A-RELATED"/>
    <property type="match status" value="1"/>
</dbReference>
<keyword evidence="3" id="KW-0863">Zinc-finger</keyword>
<keyword evidence="2" id="KW-0677">Repeat</keyword>
<dbReference type="EMBL" id="CAMXCT010003339">
    <property type="protein sequence ID" value="CAI4003964.1"/>
    <property type="molecule type" value="Genomic_DNA"/>
</dbReference>
<keyword evidence="1" id="KW-0479">Metal-binding</keyword>
<dbReference type="FunFam" id="2.60.260.20:FF:000003">
    <property type="entry name" value="DnaJ subfamily A member 2"/>
    <property type="match status" value="1"/>
</dbReference>
<sequence length="508" mass="56017">MDQWHYRIEEFEVPSDERCTWDRQKLTTIFGGLVTAHIFQAWAASSQSTSQVRKNSRFKRLGDDLMADLRVSLSEAPVALLGFKRELVHLDGHIVTFGMDRGDVLKPGAALEIEGEGMPHKEDPSSAGKLVIRFHIDFPQSIPPGAGDDLEAALSKLPGQSKARVSQVFFIEESALRFEKARCQPPRASYAPWSCRLFSDLAEQSADVARPVKASGDFLEIDGDRSEAGPCRPRRPAQNEAQFLGVALPAGKMCNGQSAKVLSRPDFLKLAKSGGMRQGMRTLAKFPAELKIFERFAREAAVFVGPAESWQENMQDEAGKRLLAFLEAGKEFQGCEPEFLMKVLATHMVSGRLLAPGSTLEGNAWYVVLAGRVQVESPDGLLLRYAGPGEVLSLENSLVLRAVRGKLAGPALCLELSQPSGTMGSENVERWRRNVQQLRSEERETLERRRSWVQKVAVPALGSTQLLAGCPEDFLQLLAGQLSEEAFQEHQEIIGCNTEGDSMLVLLE</sequence>
<dbReference type="GO" id="GO:0006457">
    <property type="term" value="P:protein folding"/>
    <property type="evidence" value="ECO:0007669"/>
    <property type="project" value="InterPro"/>
</dbReference>
<organism evidence="6">
    <name type="scientific">Cladocopium goreaui</name>
    <dbReference type="NCBI Taxonomy" id="2562237"/>
    <lineage>
        <taxon>Eukaryota</taxon>
        <taxon>Sar</taxon>
        <taxon>Alveolata</taxon>
        <taxon>Dinophyceae</taxon>
        <taxon>Suessiales</taxon>
        <taxon>Symbiodiniaceae</taxon>
        <taxon>Cladocopium</taxon>
    </lineage>
</organism>
<dbReference type="Pfam" id="PF01556">
    <property type="entry name" value="DnaJ_C"/>
    <property type="match status" value="1"/>
</dbReference>
<dbReference type="Gene3D" id="2.60.260.20">
    <property type="entry name" value="Urease metallochaperone UreE, N-terminal domain"/>
    <property type="match status" value="1"/>
</dbReference>
<dbReference type="EMBL" id="CAMXCT030003339">
    <property type="protein sequence ID" value="CAL4791276.1"/>
    <property type="molecule type" value="Genomic_DNA"/>
</dbReference>
<accession>A0A9P1D522</accession>
<name>A0A9P1D522_9DINO</name>